<organism evidence="3 4">
    <name type="scientific">Bosea vestrisii</name>
    <dbReference type="NCBI Taxonomy" id="151416"/>
    <lineage>
        <taxon>Bacteria</taxon>
        <taxon>Pseudomonadati</taxon>
        <taxon>Pseudomonadota</taxon>
        <taxon>Alphaproteobacteria</taxon>
        <taxon>Hyphomicrobiales</taxon>
        <taxon>Boseaceae</taxon>
        <taxon>Bosea</taxon>
    </lineage>
</organism>
<feature type="transmembrane region" description="Helical" evidence="2">
    <location>
        <begin position="7"/>
        <end position="28"/>
    </location>
</feature>
<feature type="compositionally biased region" description="Basic residues" evidence="1">
    <location>
        <begin position="162"/>
        <end position="171"/>
    </location>
</feature>
<feature type="region of interest" description="Disordered" evidence="1">
    <location>
        <begin position="149"/>
        <end position="192"/>
    </location>
</feature>
<dbReference type="Proteomes" id="UP001596104">
    <property type="component" value="Unassembled WGS sequence"/>
</dbReference>
<protein>
    <recommendedName>
        <fullName evidence="5">GNAT family acetyltransferase</fullName>
    </recommendedName>
</protein>
<evidence type="ECO:0008006" key="5">
    <source>
        <dbReference type="Google" id="ProtNLM"/>
    </source>
</evidence>
<keyword evidence="4" id="KW-1185">Reference proteome</keyword>
<feature type="transmembrane region" description="Helical" evidence="2">
    <location>
        <begin position="48"/>
        <end position="66"/>
    </location>
</feature>
<gene>
    <name evidence="3" type="ORF">ACFPPC_01135</name>
</gene>
<evidence type="ECO:0000313" key="3">
    <source>
        <dbReference type="EMBL" id="MFC5391241.1"/>
    </source>
</evidence>
<reference evidence="4" key="1">
    <citation type="journal article" date="2019" name="Int. J. Syst. Evol. Microbiol.">
        <title>The Global Catalogue of Microorganisms (GCM) 10K type strain sequencing project: providing services to taxonomists for standard genome sequencing and annotation.</title>
        <authorList>
            <consortium name="The Broad Institute Genomics Platform"/>
            <consortium name="The Broad Institute Genome Sequencing Center for Infectious Disease"/>
            <person name="Wu L."/>
            <person name="Ma J."/>
        </authorList>
    </citation>
    <scope>NUCLEOTIDE SEQUENCE [LARGE SCALE GENOMIC DNA]</scope>
    <source>
        <strain evidence="4">CGMCC 1.16326</strain>
    </source>
</reference>
<feature type="transmembrane region" description="Helical" evidence="2">
    <location>
        <begin position="117"/>
        <end position="136"/>
    </location>
</feature>
<evidence type="ECO:0000256" key="2">
    <source>
        <dbReference type="SAM" id="Phobius"/>
    </source>
</evidence>
<dbReference type="RefSeq" id="WP_377006016.1">
    <property type="nucleotide sequence ID" value="NZ_JBHSLV010000002.1"/>
</dbReference>
<evidence type="ECO:0000256" key="1">
    <source>
        <dbReference type="SAM" id="MobiDB-lite"/>
    </source>
</evidence>
<evidence type="ECO:0000313" key="4">
    <source>
        <dbReference type="Proteomes" id="UP001596104"/>
    </source>
</evidence>
<comment type="caution">
    <text evidence="3">The sequence shown here is derived from an EMBL/GenBank/DDBJ whole genome shotgun (WGS) entry which is preliminary data.</text>
</comment>
<keyword evidence="2" id="KW-0472">Membrane</keyword>
<proteinExistence type="predicted"/>
<keyword evidence="2" id="KW-1133">Transmembrane helix</keyword>
<accession>A0ABW0H2L2</accession>
<name>A0ABW0H2L2_9HYPH</name>
<keyword evidence="2" id="KW-0812">Transmembrane</keyword>
<dbReference type="EMBL" id="JBHSLV010000002">
    <property type="protein sequence ID" value="MFC5391241.1"/>
    <property type="molecule type" value="Genomic_DNA"/>
</dbReference>
<sequence>MTLFSRLLYSGIAGSLLLASLLLMAVAISRTFIGFRTGEGALDTMLDGIGLVIIAVAVADVGKFLFEEEVIADRELRRPAEARGSLTKFMTIIIVALSLESLVLITKAARDKPADILFPSLLMLVAVAALVGLGLFQKLSQHATAAIPDNVEDEDGESEARRKTKSAKAKKGITEPAMRGEPSPVRRGQGEV</sequence>
<feature type="transmembrane region" description="Helical" evidence="2">
    <location>
        <begin position="86"/>
        <end position="105"/>
    </location>
</feature>